<gene>
    <name evidence="6" type="primary">Piso0_005823</name>
    <name evidence="6" type="ORF">GNLVRS01_PISO0M23090g</name>
</gene>
<dbReference type="Gene3D" id="3.90.930.12">
    <property type="entry name" value="Ribosomal protein L6, alpha-beta domain"/>
    <property type="match status" value="2"/>
</dbReference>
<evidence type="ECO:0000313" key="6">
    <source>
        <dbReference type="EMBL" id="CCE86168.1"/>
    </source>
</evidence>
<proteinExistence type="inferred from homology"/>
<keyword evidence="2 4" id="KW-0689">Ribosomal protein</keyword>
<accession>G8Y307</accession>
<dbReference type="SUPFAM" id="SSF56053">
    <property type="entry name" value="Ribosomal protein L6"/>
    <property type="match status" value="2"/>
</dbReference>
<keyword evidence="7" id="KW-1185">Reference proteome</keyword>
<dbReference type="eggNOG" id="KOG3254">
    <property type="taxonomic scope" value="Eukaryota"/>
</dbReference>
<protein>
    <submittedName>
        <fullName evidence="6">Piso0_005823 protein</fullName>
    </submittedName>
</protein>
<dbReference type="PANTHER" id="PTHR11655">
    <property type="entry name" value="60S/50S RIBOSOMAL PROTEIN L6/L9"/>
    <property type="match status" value="1"/>
</dbReference>
<dbReference type="InterPro" id="IPR019906">
    <property type="entry name" value="Ribosomal_uL6_bac-type"/>
</dbReference>
<dbReference type="STRING" id="559304.G8Y307"/>
<name>G8Y307_PICSO</name>
<evidence type="ECO:0000256" key="2">
    <source>
        <dbReference type="ARBA" id="ARBA00022980"/>
    </source>
</evidence>
<dbReference type="InterPro" id="IPR020040">
    <property type="entry name" value="Ribosomal_uL6_a/b-dom"/>
</dbReference>
<dbReference type="HOGENOM" id="CLU_065464_1_0_1"/>
<dbReference type="AlphaFoldDB" id="G8Y307"/>
<evidence type="ECO:0000256" key="1">
    <source>
        <dbReference type="ARBA" id="ARBA00009356"/>
    </source>
</evidence>
<dbReference type="OMA" id="RERHGLC"/>
<evidence type="ECO:0000256" key="3">
    <source>
        <dbReference type="ARBA" id="ARBA00023274"/>
    </source>
</evidence>
<feature type="domain" description="Large ribosomal subunit protein uL6 alpha-beta" evidence="5">
    <location>
        <begin position="66"/>
        <end position="127"/>
    </location>
</feature>
<dbReference type="GO" id="GO:0006412">
    <property type="term" value="P:translation"/>
    <property type="evidence" value="ECO:0007669"/>
    <property type="project" value="InterPro"/>
</dbReference>
<feature type="domain" description="Large ribosomal subunit protein uL6 alpha-beta" evidence="5">
    <location>
        <begin position="151"/>
        <end position="212"/>
    </location>
</feature>
<reference evidence="6 7" key="1">
    <citation type="journal article" date="2012" name="G3 (Bethesda)">
        <title>Pichia sorbitophila, an interspecies yeast hybrid reveals early steps of genome resolution following polyploidization.</title>
        <authorList>
            <person name="Leh Louis V."/>
            <person name="Despons L."/>
            <person name="Friedrich A."/>
            <person name="Martin T."/>
            <person name="Durrens P."/>
            <person name="Casaregola S."/>
            <person name="Neuveglise C."/>
            <person name="Fairhead C."/>
            <person name="Marck C."/>
            <person name="Cruz J.A."/>
            <person name="Straub M.L."/>
            <person name="Kugler V."/>
            <person name="Sacerdot C."/>
            <person name="Uzunov Z."/>
            <person name="Thierry A."/>
            <person name="Weiss S."/>
            <person name="Bleykasten C."/>
            <person name="De Montigny J."/>
            <person name="Jacques N."/>
            <person name="Jung P."/>
            <person name="Lemaire M."/>
            <person name="Mallet S."/>
            <person name="Morel G."/>
            <person name="Richard G.F."/>
            <person name="Sarkar A."/>
            <person name="Savel G."/>
            <person name="Schacherer J."/>
            <person name="Seret M.L."/>
            <person name="Talla E."/>
            <person name="Samson G."/>
            <person name="Jubin C."/>
            <person name="Poulain J."/>
            <person name="Vacherie B."/>
            <person name="Barbe V."/>
            <person name="Pelletier E."/>
            <person name="Sherman D.J."/>
            <person name="Westhof E."/>
            <person name="Weissenbach J."/>
            <person name="Baret P.V."/>
            <person name="Wincker P."/>
            <person name="Gaillardin C."/>
            <person name="Dujon B."/>
            <person name="Souciet J.L."/>
        </authorList>
    </citation>
    <scope>NUCLEOTIDE SEQUENCE [LARGE SCALE GENOMIC DNA]</scope>
    <source>
        <strain evidence="7">ATCC MYA-4447 / BCRC 22081 / CBS 7064 / NBRC 10061 / NRRL Y-12695</strain>
    </source>
</reference>
<dbReference type="FunCoup" id="G8Y307">
    <property type="interactions" value="1150"/>
</dbReference>
<evidence type="ECO:0000256" key="4">
    <source>
        <dbReference type="RuleBase" id="RU003869"/>
    </source>
</evidence>
<dbReference type="GO" id="GO:0003735">
    <property type="term" value="F:structural constituent of ribosome"/>
    <property type="evidence" value="ECO:0007669"/>
    <property type="project" value="InterPro"/>
</dbReference>
<dbReference type="PANTHER" id="PTHR11655:SF14">
    <property type="entry name" value="LARGE RIBOSOMAL SUBUNIT PROTEIN UL6M"/>
    <property type="match status" value="1"/>
</dbReference>
<dbReference type="PRINTS" id="PR00059">
    <property type="entry name" value="RIBOSOMALL6"/>
</dbReference>
<evidence type="ECO:0000313" key="7">
    <source>
        <dbReference type="Proteomes" id="UP000005222"/>
    </source>
</evidence>
<evidence type="ECO:0000259" key="5">
    <source>
        <dbReference type="Pfam" id="PF00347"/>
    </source>
</evidence>
<comment type="similarity">
    <text evidence="1 4">Belongs to the universal ribosomal protein uL6 family.</text>
</comment>
<organism evidence="6 7">
    <name type="scientific">Pichia sorbitophila (strain ATCC MYA-4447 / BCRC 22081 / CBS 7064 / NBRC 10061 / NRRL Y-12695)</name>
    <name type="common">Hybrid yeast</name>
    <dbReference type="NCBI Taxonomy" id="559304"/>
    <lineage>
        <taxon>Eukaryota</taxon>
        <taxon>Fungi</taxon>
        <taxon>Dikarya</taxon>
        <taxon>Ascomycota</taxon>
        <taxon>Saccharomycotina</taxon>
        <taxon>Pichiomycetes</taxon>
        <taxon>Debaryomycetaceae</taxon>
        <taxon>Millerozyma</taxon>
    </lineage>
</organism>
<dbReference type="EMBL" id="FO082047">
    <property type="protein sequence ID" value="CCE86168.1"/>
    <property type="molecule type" value="Genomic_DNA"/>
</dbReference>
<dbReference type="InParanoid" id="G8Y307"/>
<dbReference type="GO" id="GO:0005762">
    <property type="term" value="C:mitochondrial large ribosomal subunit"/>
    <property type="evidence" value="ECO:0007669"/>
    <property type="project" value="TreeGrafter"/>
</dbReference>
<dbReference type="GO" id="GO:0019843">
    <property type="term" value="F:rRNA binding"/>
    <property type="evidence" value="ECO:0007669"/>
    <property type="project" value="InterPro"/>
</dbReference>
<dbReference type="Proteomes" id="UP000005222">
    <property type="component" value="Chromosome M"/>
</dbReference>
<dbReference type="PROSITE" id="PS00525">
    <property type="entry name" value="RIBOSOMAL_L6_1"/>
    <property type="match status" value="1"/>
</dbReference>
<dbReference type="InterPro" id="IPR036789">
    <property type="entry name" value="Ribosomal_uL6-like_a/b-dom_sf"/>
</dbReference>
<dbReference type="InterPro" id="IPR000702">
    <property type="entry name" value="Ribosomal_uL6-like"/>
</dbReference>
<dbReference type="Pfam" id="PF00347">
    <property type="entry name" value="Ribosomal_L6"/>
    <property type="match status" value="2"/>
</dbReference>
<dbReference type="OrthoDB" id="540873at2759"/>
<keyword evidence="3 4" id="KW-0687">Ribonucleoprotein</keyword>
<sequence>MFSRSYKLTGLCPLLSRSFSTSRLSFSNIGKQAIPISQSVQCFTEEIPYEFCKTFRKGKSIYSLDRNIVVKGPKGSLKMAVPSFVSISHDNNYINVKVEDPEDRIQRSMWGTSRATIQNHVIGITEGHIAIVKFVGTGFRAVIEDGEDGKKYVALRVGFPYIPKVRVPDGITVSCPNPTRLLVEGLDKQQVKLFAARIREFKKPEPYKGKGIYVDDETITLKEKKIK</sequence>
<dbReference type="InterPro" id="IPR002358">
    <property type="entry name" value="Ribosomal_uL6_CS"/>
</dbReference>